<feature type="coiled-coil region" evidence="1">
    <location>
        <begin position="494"/>
        <end position="542"/>
    </location>
</feature>
<organism evidence="4 5">
    <name type="scientific">Desulfosarcina widdelii</name>
    <dbReference type="NCBI Taxonomy" id="947919"/>
    <lineage>
        <taxon>Bacteria</taxon>
        <taxon>Pseudomonadati</taxon>
        <taxon>Thermodesulfobacteriota</taxon>
        <taxon>Desulfobacteria</taxon>
        <taxon>Desulfobacterales</taxon>
        <taxon>Desulfosarcinaceae</taxon>
        <taxon>Desulfosarcina</taxon>
    </lineage>
</organism>
<dbReference type="Pfam" id="PF04233">
    <property type="entry name" value="Phage_Mu_F"/>
    <property type="match status" value="1"/>
</dbReference>
<dbReference type="InterPro" id="IPR003034">
    <property type="entry name" value="SAP_dom"/>
</dbReference>
<dbReference type="KEGG" id="dwd:DSCW_51730"/>
<keyword evidence="1" id="KW-0175">Coiled coil</keyword>
<feature type="region of interest" description="Disordered" evidence="2">
    <location>
        <begin position="653"/>
        <end position="675"/>
    </location>
</feature>
<dbReference type="InterPro" id="IPR006528">
    <property type="entry name" value="Phage_head_morphogenesis_dom"/>
</dbReference>
<proteinExistence type="predicted"/>
<feature type="domain" description="SAP" evidence="3">
    <location>
        <begin position="435"/>
        <end position="469"/>
    </location>
</feature>
<dbReference type="NCBIfam" id="TIGR01641">
    <property type="entry name" value="phageSPP1_gp7"/>
    <property type="match status" value="1"/>
</dbReference>
<dbReference type="EMBL" id="AP021875">
    <property type="protein sequence ID" value="BBO77756.1"/>
    <property type="molecule type" value="Genomic_DNA"/>
</dbReference>
<dbReference type="PROSITE" id="PS50800">
    <property type="entry name" value="SAP"/>
    <property type="match status" value="1"/>
</dbReference>
<gene>
    <name evidence="4" type="ORF">DSCW_51730</name>
</gene>
<feature type="coiled-coil region" evidence="1">
    <location>
        <begin position="36"/>
        <end position="94"/>
    </location>
</feature>
<dbReference type="OrthoDB" id="2110325at2"/>
<evidence type="ECO:0000256" key="2">
    <source>
        <dbReference type="SAM" id="MobiDB-lite"/>
    </source>
</evidence>
<accession>A0A5K7Z7G8</accession>
<keyword evidence="5" id="KW-1185">Reference proteome</keyword>
<name>A0A5K7Z7G8_9BACT</name>
<feature type="compositionally biased region" description="Basic residues" evidence="2">
    <location>
        <begin position="653"/>
        <end position="664"/>
    </location>
</feature>
<dbReference type="Proteomes" id="UP000427769">
    <property type="component" value="Chromosome"/>
</dbReference>
<reference evidence="4 5" key="1">
    <citation type="submission" date="2019-11" db="EMBL/GenBank/DDBJ databases">
        <title>Comparative genomics of hydrocarbon-degrading Desulfosarcina strains.</title>
        <authorList>
            <person name="Watanabe M."/>
            <person name="Kojima H."/>
            <person name="Fukui M."/>
        </authorList>
    </citation>
    <scope>NUCLEOTIDE SEQUENCE [LARGE SCALE GENOMIC DNA]</scope>
    <source>
        <strain evidence="4 5">PP31</strain>
    </source>
</reference>
<dbReference type="RefSeq" id="WP_155306472.1">
    <property type="nucleotide sequence ID" value="NZ_AP021875.1"/>
</dbReference>
<evidence type="ECO:0000313" key="5">
    <source>
        <dbReference type="Proteomes" id="UP000427769"/>
    </source>
</evidence>
<protein>
    <recommendedName>
        <fullName evidence="3">SAP domain-containing protein</fullName>
    </recommendedName>
</protein>
<evidence type="ECO:0000259" key="3">
    <source>
        <dbReference type="PROSITE" id="PS50800"/>
    </source>
</evidence>
<feature type="coiled-coil region" evidence="1">
    <location>
        <begin position="402"/>
        <end position="429"/>
    </location>
</feature>
<evidence type="ECO:0000313" key="4">
    <source>
        <dbReference type="EMBL" id="BBO77756.1"/>
    </source>
</evidence>
<evidence type="ECO:0000256" key="1">
    <source>
        <dbReference type="SAM" id="Coils"/>
    </source>
</evidence>
<sequence>MIDTLAAKKPVSQAEAIRRATEQSVRARNLYTEQTVAELTAMLNDAEDEVRRAILRYKSLGSLPDNKLAAVEGLKKLQADIREATSRLHRDQTLLFRKTSKVSFRQGIYRGIDEFAAAQLPFYRDLTPEGIDKLATRVFTIVDTDALDFMTNYNMVLAGDVHRELADGIKRTVMNGIATGKGVEDIARDLGRVVKDPESFRHAGSKVFSKAQYRMEVIARTEVLRAHNQGRIKFHNQVGVRKLEWMTMEDERVCPICGPLDGKVFDTGRFPRQPAHPNCRCTSVVAWPLVICGGELGAKAAAEPDACILPPQAIEKQAKAKFKEDTKLKAAFESGEVADLNTLTVKQLQTLSKQNGVSIARTKADFIKLLDQVEPGFDHSDLTGAALKAKLKEHKIGLLRTKDDLVKLLAEKQAALKQAQQLAEQLKKVPASGGMQDLTVAELKEMAKTKGVSLNMTKQDVIELLDELEPGIDHSGLKGQALIAAKKKHHIGPLKNKQQLIEALQKTAGEEMAEKAKQEAVEAAKKEALKKAKESLDQAAAKVVVPDTPSGYADFLSAVKEAEKAITGGAELPQELLASRAKELAFKKKLFQDQVASMKVGDLKTLAKETKVKHWQWANKDELVTIFTETDPAKVQAAKAGIETKHAAWSAKHGGKKKIVKAKPSKQPPAPEATPTVFTKKGVEFEDADAVWVDKGKPESFKHAGKAQVGGAHSKEFWTDEKGERWLFKPVEHASDDFIAHGEEAAYKIGRLIDPDAVEVRTIRLNGRLGSIQKWRTDLKAQLDFAGIDPTGLTTLEIEQIQREHVLDWLIANHDGHAKQFLRGSDGKIYGIDKGQLFKHLGEDRLSIDYHPNARYGEQEPFYNTLFRAVKEGKTEIDPSVTLRYIREVEKIPDDDYLAILRPYAEGRFGGDASRKQAFYETALARKQNLRRDFESFYGHILGRKDFRFDDVLEAVPKRKLGVAEEALLEDVRSLGWQGKVLPFDEGDIEDQNALIFVETFKGRQRTVVKMKVRPEAEENLLAAIRKAGVDTAAARVGEPLPDDLFANDILAAVKTINHHAQDHKYNQTTIKKTTEHLKALRRLSKADDPDVREMAQTYIAWVEKVQQAVGEKSTIDGRFETYLKKRATRKRKQKNVPFTVRRTKVLQPRRELRKGELHVLDETVDNSTLFGGRSIKAGEQYEVDFGDGVRAVYRPWSEKNLYAQRGEFELILPDRPDTKGLERAFDNMESIGLKAGTATPQDAELLYLHKQAYLTKVDGDPAYKAVVKELDRRAASKEERIREMRGFWERRLGVKDLTRMQGYDPPGEHQFAFKDAAKRGGYRHQYRFDLSDDDLEKQMKGYGLYHRLTNGEDLPSFIETVLDNNGAMVSTVEKLRAGIPVGGMSPTADMDTGGASYFFARIKKLPTTSRSPDVGLYFKKRMLRRMDAISYDHDAFGRVRDEYVSNHRGSTPADWKKFAGRSSNETIFKYSVTFLDNIDVVVVGSDREKKRLMEAFLKRKISKLPDGRKVEDIILVR</sequence>